<sequence length="97" mass="9162">MANSNDIDISAPGTGSAGADTAVIGEPGAEVIGGDPETEIAGQATGGRDVRDDPDLDPVAGGDVSDTPAAQDGMRGAGTGADAGTGGEIGITRPGQA</sequence>
<gene>
    <name evidence="2" type="ORF">AVDCRST_MAG63-4415</name>
</gene>
<protein>
    <submittedName>
        <fullName evidence="2">Uncharacterized protein</fullName>
    </submittedName>
</protein>
<proteinExistence type="predicted"/>
<dbReference type="AlphaFoldDB" id="A0A6J4K016"/>
<evidence type="ECO:0000313" key="2">
    <source>
        <dbReference type="EMBL" id="CAA9292041.1"/>
    </source>
</evidence>
<name>A0A6J4K016_9BACT</name>
<dbReference type="EMBL" id="CADCTO010000617">
    <property type="protein sequence ID" value="CAA9292041.1"/>
    <property type="molecule type" value="Genomic_DNA"/>
</dbReference>
<accession>A0A6J4K016</accession>
<reference evidence="2" key="1">
    <citation type="submission" date="2020-02" db="EMBL/GenBank/DDBJ databases">
        <authorList>
            <person name="Meier V. D."/>
        </authorList>
    </citation>
    <scope>NUCLEOTIDE SEQUENCE</scope>
    <source>
        <strain evidence="2">AVDCRST_MAG63</strain>
    </source>
</reference>
<evidence type="ECO:0000256" key="1">
    <source>
        <dbReference type="SAM" id="MobiDB-lite"/>
    </source>
</evidence>
<feature type="region of interest" description="Disordered" evidence="1">
    <location>
        <begin position="1"/>
        <end position="97"/>
    </location>
</feature>
<feature type="compositionally biased region" description="Gly residues" evidence="1">
    <location>
        <begin position="75"/>
        <end position="89"/>
    </location>
</feature>
<organism evidence="2">
    <name type="scientific">uncultured Armatimonadetes bacterium</name>
    <dbReference type="NCBI Taxonomy" id="157466"/>
    <lineage>
        <taxon>Bacteria</taxon>
        <taxon>Bacillati</taxon>
        <taxon>Armatimonadota</taxon>
        <taxon>environmental samples</taxon>
    </lineage>
</organism>